<dbReference type="InterPro" id="IPR008523">
    <property type="entry name" value="DUF805"/>
</dbReference>
<dbReference type="Proteomes" id="UP000564677">
    <property type="component" value="Unassembled WGS sequence"/>
</dbReference>
<evidence type="ECO:0000313" key="2">
    <source>
        <dbReference type="EMBL" id="NIJ66939.1"/>
    </source>
</evidence>
<accession>A0A7X5V2Z3</accession>
<comment type="caution">
    <text evidence="2">The sequence shown here is derived from an EMBL/GenBank/DDBJ whole genome shotgun (WGS) entry which is preliminary data.</text>
</comment>
<feature type="transmembrane region" description="Helical" evidence="1">
    <location>
        <begin position="20"/>
        <end position="40"/>
    </location>
</feature>
<organism evidence="2 3">
    <name type="scientific">Sphingomonas leidyi</name>
    <dbReference type="NCBI Taxonomy" id="68569"/>
    <lineage>
        <taxon>Bacteria</taxon>
        <taxon>Pseudomonadati</taxon>
        <taxon>Pseudomonadota</taxon>
        <taxon>Alphaproteobacteria</taxon>
        <taxon>Sphingomonadales</taxon>
        <taxon>Sphingomonadaceae</taxon>
        <taxon>Sphingomonas</taxon>
    </lineage>
</organism>
<evidence type="ECO:0000313" key="3">
    <source>
        <dbReference type="Proteomes" id="UP000564677"/>
    </source>
</evidence>
<keyword evidence="1" id="KW-0472">Membrane</keyword>
<dbReference type="GO" id="GO:0016020">
    <property type="term" value="C:membrane"/>
    <property type="evidence" value="ECO:0007669"/>
    <property type="project" value="InterPro"/>
</dbReference>
<evidence type="ECO:0000256" key="1">
    <source>
        <dbReference type="SAM" id="Phobius"/>
    </source>
</evidence>
<dbReference type="Pfam" id="PF05656">
    <property type="entry name" value="DUF805"/>
    <property type="match status" value="1"/>
</dbReference>
<dbReference type="EMBL" id="JAASQV010000005">
    <property type="protein sequence ID" value="NIJ66939.1"/>
    <property type="molecule type" value="Genomic_DNA"/>
</dbReference>
<sequence length="66" mass="7315">MPSIVLLARRLHDFDASGKWAWTTFVPYLGFLAVIVIGLIPGTKGENEKGQDPRDLDPNAMAEVFE</sequence>
<proteinExistence type="predicted"/>
<name>A0A7X5V2Z3_9SPHN</name>
<keyword evidence="1" id="KW-0812">Transmembrane</keyword>
<protein>
    <submittedName>
        <fullName evidence="2">Uncharacterized membrane protein YhaH (DUF805 family)</fullName>
    </submittedName>
</protein>
<keyword evidence="3" id="KW-1185">Reference proteome</keyword>
<gene>
    <name evidence="2" type="ORF">FHR20_003917</name>
</gene>
<keyword evidence="1" id="KW-1133">Transmembrane helix</keyword>
<reference evidence="2 3" key="1">
    <citation type="submission" date="2020-03" db="EMBL/GenBank/DDBJ databases">
        <title>Genomic Encyclopedia of Type Strains, Phase IV (KMG-IV): sequencing the most valuable type-strain genomes for metagenomic binning, comparative biology and taxonomic classification.</title>
        <authorList>
            <person name="Goeker M."/>
        </authorList>
    </citation>
    <scope>NUCLEOTIDE SEQUENCE [LARGE SCALE GENOMIC DNA]</scope>
    <source>
        <strain evidence="2 3">DSM 4733</strain>
    </source>
</reference>
<dbReference type="AlphaFoldDB" id="A0A7X5V2Z3"/>